<accession>A0A2A7MUG7</accession>
<reference evidence="1 4" key="2">
    <citation type="journal article" date="2019" name="Emerg. Microbes Infect.">
        <title>Comprehensive subspecies identification of 175 nontuberculous mycobacteria species based on 7547 genomic profiles.</title>
        <authorList>
            <person name="Matsumoto Y."/>
            <person name="Kinjo T."/>
            <person name="Motooka D."/>
            <person name="Nabeya D."/>
            <person name="Jung N."/>
            <person name="Uechi K."/>
            <person name="Horii T."/>
            <person name="Iida T."/>
            <person name="Fujita J."/>
            <person name="Nakamura S."/>
        </authorList>
    </citation>
    <scope>NUCLEOTIDE SEQUENCE [LARGE SCALE GENOMIC DNA]</scope>
    <source>
        <strain evidence="1 4">JCM 6377</strain>
    </source>
</reference>
<dbReference type="Proteomes" id="UP000220914">
    <property type="component" value="Unassembled WGS sequence"/>
</dbReference>
<evidence type="ECO:0000313" key="4">
    <source>
        <dbReference type="Proteomes" id="UP000465302"/>
    </source>
</evidence>
<dbReference type="AlphaFoldDB" id="A0A2A7MUG7"/>
<proteinExistence type="predicted"/>
<sequence length="136" mass="14864">MTVLGDRDVRHDRPSASPPVTWKVIVATDGAWTGELYSSRPGRGRIGFTSVESFCAAMMVVTDWPLGPVGDATAPPVQSARPRPNARAHTRKFIVAASGSWIGELYRTRPGLGHLHFGTFEQFLRAVMDITGWSLD</sequence>
<organism evidence="2 3">
    <name type="scientific">Mycolicibacterium agri</name>
    <name type="common">Mycobacterium agri</name>
    <dbReference type="NCBI Taxonomy" id="36811"/>
    <lineage>
        <taxon>Bacteria</taxon>
        <taxon>Bacillati</taxon>
        <taxon>Actinomycetota</taxon>
        <taxon>Actinomycetes</taxon>
        <taxon>Mycobacteriales</taxon>
        <taxon>Mycobacteriaceae</taxon>
        <taxon>Mycolicibacterium</taxon>
    </lineage>
</organism>
<reference evidence="1" key="3">
    <citation type="submission" date="2020-02" db="EMBL/GenBank/DDBJ databases">
        <authorList>
            <person name="Matsumoto Y."/>
            <person name="Motooka D."/>
            <person name="Nakamura S."/>
        </authorList>
    </citation>
    <scope>NUCLEOTIDE SEQUENCE</scope>
    <source>
        <strain evidence="1">JCM 6377</strain>
    </source>
</reference>
<evidence type="ECO:0000313" key="2">
    <source>
        <dbReference type="EMBL" id="PEG35375.1"/>
    </source>
</evidence>
<keyword evidence="3" id="KW-1185">Reference proteome</keyword>
<dbReference type="EMBL" id="PDCP01000046">
    <property type="protein sequence ID" value="PEG35375.1"/>
    <property type="molecule type" value="Genomic_DNA"/>
</dbReference>
<protein>
    <submittedName>
        <fullName evidence="2">Uncharacterized protein</fullName>
    </submittedName>
</protein>
<dbReference type="EMBL" id="BLKS01000001">
    <property type="protein sequence ID" value="GFG53511.1"/>
    <property type="molecule type" value="Genomic_DNA"/>
</dbReference>
<evidence type="ECO:0000313" key="1">
    <source>
        <dbReference type="EMBL" id="GFG53511.1"/>
    </source>
</evidence>
<name>A0A2A7MUG7_MYCAG</name>
<evidence type="ECO:0000313" key="3">
    <source>
        <dbReference type="Proteomes" id="UP000220914"/>
    </source>
</evidence>
<gene>
    <name evidence="2" type="ORF">CQY20_22145</name>
    <name evidence="1" type="ORF">MAGR_49520</name>
</gene>
<dbReference type="Proteomes" id="UP000465302">
    <property type="component" value="Unassembled WGS sequence"/>
</dbReference>
<comment type="caution">
    <text evidence="2">The sequence shown here is derived from an EMBL/GenBank/DDBJ whole genome shotgun (WGS) entry which is preliminary data.</text>
</comment>
<reference evidence="2 3" key="1">
    <citation type="submission" date="2017-10" db="EMBL/GenBank/DDBJ databases">
        <title>The new phylogeny of genus Mycobacterium.</title>
        <authorList>
            <person name="Tortoli E."/>
            <person name="Trovato A."/>
            <person name="Cirillo D.M."/>
        </authorList>
    </citation>
    <scope>NUCLEOTIDE SEQUENCE [LARGE SCALE GENOMIC DNA]</scope>
    <source>
        <strain evidence="2 3">CCUG37673</strain>
    </source>
</reference>